<sequence length="172" mass="20485">MVKPFAWDKGLDYMKTYKLILDHYRNTNRDTSKAYDIILLTQLRNGSRLTEAINFLNTIIETKPFKRQTYIKVEKRKDGYERLMVLPEEISKQELMRVSYVIKEANKWKVSNYCRRTYGFNTHALRYALISYLSQKGVAPQLIAKITGHKTLDYILYYTQQQKAEEILKDLR</sequence>
<dbReference type="InterPro" id="IPR011010">
    <property type="entry name" value="DNA_brk_join_enz"/>
</dbReference>
<dbReference type="Gene3D" id="1.10.443.10">
    <property type="entry name" value="Intergrase catalytic core"/>
    <property type="match status" value="1"/>
</dbReference>
<protein>
    <submittedName>
        <fullName evidence="2">Integrase</fullName>
    </submittedName>
</protein>
<keyword evidence="1" id="KW-0233">DNA recombination</keyword>
<dbReference type="EMBL" id="DRTU01000138">
    <property type="protein sequence ID" value="HHI00454.1"/>
    <property type="molecule type" value="Genomic_DNA"/>
</dbReference>
<name>A0A7C5JWD5_THELI</name>
<dbReference type="GO" id="GO:0015074">
    <property type="term" value="P:DNA integration"/>
    <property type="evidence" value="ECO:0007669"/>
    <property type="project" value="InterPro"/>
</dbReference>
<dbReference type="GO" id="GO:0006310">
    <property type="term" value="P:DNA recombination"/>
    <property type="evidence" value="ECO:0007669"/>
    <property type="project" value="UniProtKB-KW"/>
</dbReference>
<dbReference type="Proteomes" id="UP000886217">
    <property type="component" value="Unassembled WGS sequence"/>
</dbReference>
<reference evidence="2" key="1">
    <citation type="journal article" date="2020" name="mSystems">
        <title>Genome- and Community-Level Interaction Insights into Carbon Utilization and Element Cycling Functions of Hydrothermarchaeota in Hydrothermal Sediment.</title>
        <authorList>
            <person name="Zhou Z."/>
            <person name="Liu Y."/>
            <person name="Xu W."/>
            <person name="Pan J."/>
            <person name="Luo Z.H."/>
            <person name="Li M."/>
        </authorList>
    </citation>
    <scope>NUCLEOTIDE SEQUENCE [LARGE SCALE GENOMIC DNA]</scope>
    <source>
        <strain evidence="2">HyVt-93</strain>
    </source>
</reference>
<evidence type="ECO:0000256" key="1">
    <source>
        <dbReference type="ARBA" id="ARBA00023172"/>
    </source>
</evidence>
<organism evidence="2">
    <name type="scientific">Thermococcus litoralis</name>
    <dbReference type="NCBI Taxonomy" id="2265"/>
    <lineage>
        <taxon>Archaea</taxon>
        <taxon>Methanobacteriati</taxon>
        <taxon>Methanobacteriota</taxon>
        <taxon>Thermococci</taxon>
        <taxon>Thermococcales</taxon>
        <taxon>Thermococcaceae</taxon>
        <taxon>Thermococcus</taxon>
    </lineage>
</organism>
<comment type="caution">
    <text evidence="2">The sequence shown here is derived from an EMBL/GenBank/DDBJ whole genome shotgun (WGS) entry which is preliminary data.</text>
</comment>
<accession>A0A7C5JWD5</accession>
<dbReference type="SUPFAM" id="SSF56349">
    <property type="entry name" value="DNA breaking-rejoining enzymes"/>
    <property type="match status" value="1"/>
</dbReference>
<dbReference type="InterPro" id="IPR013762">
    <property type="entry name" value="Integrase-like_cat_sf"/>
</dbReference>
<evidence type="ECO:0000313" key="2">
    <source>
        <dbReference type="EMBL" id="HHI00454.1"/>
    </source>
</evidence>
<dbReference type="GO" id="GO:0003677">
    <property type="term" value="F:DNA binding"/>
    <property type="evidence" value="ECO:0007669"/>
    <property type="project" value="InterPro"/>
</dbReference>
<proteinExistence type="predicted"/>
<gene>
    <name evidence="2" type="ORF">ENL40_03105</name>
</gene>
<dbReference type="AlphaFoldDB" id="A0A7C5JWD5"/>